<protein>
    <recommendedName>
        <fullName evidence="1">Apple domain-containing protein</fullName>
    </recommendedName>
</protein>
<comment type="caution">
    <text evidence="2">The sequence shown here is derived from an EMBL/GenBank/DDBJ whole genome shotgun (WGS) entry which is preliminary data.</text>
</comment>
<sequence>MDNGTAANTVNGTESACLQSCAATSTCVAYAYVPYDNTGTDINPLCVLKDSIDLSTFTVHSGIDVTIGLAGACGTFEPVGPTICQTITIPGH</sequence>
<proteinExistence type="predicted"/>
<dbReference type="AlphaFoldDB" id="A0AAD6SDJ5"/>
<dbReference type="Gene3D" id="3.50.4.10">
    <property type="entry name" value="Hepatocyte Growth Factor"/>
    <property type="match status" value="1"/>
</dbReference>
<evidence type="ECO:0000313" key="2">
    <source>
        <dbReference type="EMBL" id="KAJ7025678.1"/>
    </source>
</evidence>
<keyword evidence="3" id="KW-1185">Reference proteome</keyword>
<organism evidence="2 3">
    <name type="scientific">Mycena alexandri</name>
    <dbReference type="NCBI Taxonomy" id="1745969"/>
    <lineage>
        <taxon>Eukaryota</taxon>
        <taxon>Fungi</taxon>
        <taxon>Dikarya</taxon>
        <taxon>Basidiomycota</taxon>
        <taxon>Agaricomycotina</taxon>
        <taxon>Agaricomycetes</taxon>
        <taxon>Agaricomycetidae</taxon>
        <taxon>Agaricales</taxon>
        <taxon>Marasmiineae</taxon>
        <taxon>Mycenaceae</taxon>
        <taxon>Mycena</taxon>
    </lineage>
</organism>
<dbReference type="Pfam" id="PF14295">
    <property type="entry name" value="PAN_4"/>
    <property type="match status" value="1"/>
</dbReference>
<feature type="domain" description="Apple" evidence="1">
    <location>
        <begin position="9"/>
        <end position="49"/>
    </location>
</feature>
<gene>
    <name evidence="2" type="ORF">C8F04DRAFT_1268972</name>
</gene>
<name>A0AAD6SDJ5_9AGAR</name>
<accession>A0AAD6SDJ5</accession>
<evidence type="ECO:0000259" key="1">
    <source>
        <dbReference type="Pfam" id="PF14295"/>
    </source>
</evidence>
<dbReference type="EMBL" id="JARJCM010000150">
    <property type="protein sequence ID" value="KAJ7025678.1"/>
    <property type="molecule type" value="Genomic_DNA"/>
</dbReference>
<reference evidence="2" key="1">
    <citation type="submission" date="2023-03" db="EMBL/GenBank/DDBJ databases">
        <title>Massive genome expansion in bonnet fungi (Mycena s.s.) driven by repeated elements and novel gene families across ecological guilds.</title>
        <authorList>
            <consortium name="Lawrence Berkeley National Laboratory"/>
            <person name="Harder C.B."/>
            <person name="Miyauchi S."/>
            <person name="Viragh M."/>
            <person name="Kuo A."/>
            <person name="Thoen E."/>
            <person name="Andreopoulos B."/>
            <person name="Lu D."/>
            <person name="Skrede I."/>
            <person name="Drula E."/>
            <person name="Henrissat B."/>
            <person name="Morin E."/>
            <person name="Kohler A."/>
            <person name="Barry K."/>
            <person name="LaButti K."/>
            <person name="Morin E."/>
            <person name="Salamov A."/>
            <person name="Lipzen A."/>
            <person name="Mereny Z."/>
            <person name="Hegedus B."/>
            <person name="Baldrian P."/>
            <person name="Stursova M."/>
            <person name="Weitz H."/>
            <person name="Taylor A."/>
            <person name="Grigoriev I.V."/>
            <person name="Nagy L.G."/>
            <person name="Martin F."/>
            <person name="Kauserud H."/>
        </authorList>
    </citation>
    <scope>NUCLEOTIDE SEQUENCE</scope>
    <source>
        <strain evidence="2">CBHHK200</strain>
    </source>
</reference>
<evidence type="ECO:0000313" key="3">
    <source>
        <dbReference type="Proteomes" id="UP001218188"/>
    </source>
</evidence>
<dbReference type="Proteomes" id="UP001218188">
    <property type="component" value="Unassembled WGS sequence"/>
</dbReference>
<dbReference type="InterPro" id="IPR003609">
    <property type="entry name" value="Pan_app"/>
</dbReference>